<dbReference type="EMBL" id="JBBNAG010000001">
    <property type="protein sequence ID" value="KAK9165474.1"/>
    <property type="molecule type" value="Genomic_DNA"/>
</dbReference>
<sequence>MDLFEIDNVKAEKASAMKRYNRLRKIANVFRMFEVSLAFVFFLWFSARVPIAFQASGKYLKFLGDVVVSPRFVFLVGNAIILTLFVKSGQFSGHNSSLNGFSGGSLFDEFVTKNENRQKIRPENPSPVLATEEESDVVFQDKETICEEASAADLPRDAVICEVEAKPHQNLIQMSKSEKMINRDPKPERELRRSETEKCGQVERSGDEAVISSCPEDDMSSEEFRRTIEAFIAKQVRFHRQESMAIVLRN</sequence>
<dbReference type="PANTHER" id="PTHR33640">
    <property type="entry name" value="TRANSMEMBRANE PROTEIN"/>
    <property type="match status" value="1"/>
</dbReference>
<accession>A0AAP0Q4C3</accession>
<evidence type="ECO:0000313" key="2">
    <source>
        <dbReference type="EMBL" id="KAK9165474.1"/>
    </source>
</evidence>
<keyword evidence="1" id="KW-0472">Membrane</keyword>
<feature type="transmembrane region" description="Helical" evidence="1">
    <location>
        <begin position="26"/>
        <end position="47"/>
    </location>
</feature>
<keyword evidence="1" id="KW-1133">Transmembrane helix</keyword>
<evidence type="ECO:0000256" key="1">
    <source>
        <dbReference type="SAM" id="Phobius"/>
    </source>
</evidence>
<gene>
    <name evidence="2" type="ORF">Scep_000665</name>
</gene>
<reference evidence="2 3" key="1">
    <citation type="submission" date="2024-01" db="EMBL/GenBank/DDBJ databases">
        <title>Genome assemblies of Stephania.</title>
        <authorList>
            <person name="Yang L."/>
        </authorList>
    </citation>
    <scope>NUCLEOTIDE SEQUENCE [LARGE SCALE GENOMIC DNA]</scope>
    <source>
        <strain evidence="2">JXDWG</strain>
        <tissue evidence="2">Leaf</tissue>
    </source>
</reference>
<comment type="caution">
    <text evidence="2">The sequence shown here is derived from an EMBL/GenBank/DDBJ whole genome shotgun (WGS) entry which is preliminary data.</text>
</comment>
<keyword evidence="1" id="KW-0812">Transmembrane</keyword>
<evidence type="ECO:0000313" key="3">
    <source>
        <dbReference type="Proteomes" id="UP001419268"/>
    </source>
</evidence>
<keyword evidence="3" id="KW-1185">Reference proteome</keyword>
<feature type="transmembrane region" description="Helical" evidence="1">
    <location>
        <begin position="67"/>
        <end position="86"/>
    </location>
</feature>
<dbReference type="PANTHER" id="PTHR33640:SF8">
    <property type="entry name" value="TRANSMEMBRANE PROTEIN"/>
    <property type="match status" value="1"/>
</dbReference>
<proteinExistence type="predicted"/>
<evidence type="ECO:0008006" key="4">
    <source>
        <dbReference type="Google" id="ProtNLM"/>
    </source>
</evidence>
<dbReference type="AlphaFoldDB" id="A0AAP0Q4C3"/>
<dbReference type="Proteomes" id="UP001419268">
    <property type="component" value="Unassembled WGS sequence"/>
</dbReference>
<protein>
    <recommendedName>
        <fullName evidence="4">DUF4408 domain-containing protein</fullName>
    </recommendedName>
</protein>
<name>A0AAP0Q4C3_9MAGN</name>
<organism evidence="2 3">
    <name type="scientific">Stephania cephalantha</name>
    <dbReference type="NCBI Taxonomy" id="152367"/>
    <lineage>
        <taxon>Eukaryota</taxon>
        <taxon>Viridiplantae</taxon>
        <taxon>Streptophyta</taxon>
        <taxon>Embryophyta</taxon>
        <taxon>Tracheophyta</taxon>
        <taxon>Spermatophyta</taxon>
        <taxon>Magnoliopsida</taxon>
        <taxon>Ranunculales</taxon>
        <taxon>Menispermaceae</taxon>
        <taxon>Menispermoideae</taxon>
        <taxon>Cissampelideae</taxon>
        <taxon>Stephania</taxon>
    </lineage>
</organism>